<dbReference type="PROSITE" id="PS51195">
    <property type="entry name" value="Q_MOTIF"/>
    <property type="match status" value="1"/>
</dbReference>
<feature type="domain" description="Helicase ATP-binding" evidence="14">
    <location>
        <begin position="135"/>
        <end position="313"/>
    </location>
</feature>
<dbReference type="PANTHER" id="PTHR47959">
    <property type="entry name" value="ATP-DEPENDENT RNA HELICASE RHLE-RELATED"/>
    <property type="match status" value="1"/>
</dbReference>
<dbReference type="InterPro" id="IPR044764">
    <property type="entry name" value="DDX52/Rok1_DEADc"/>
</dbReference>
<dbReference type="InterPro" id="IPR027417">
    <property type="entry name" value="P-loop_NTPase"/>
</dbReference>
<dbReference type="InterPro" id="IPR011545">
    <property type="entry name" value="DEAD/DEAH_box_helicase_dom"/>
</dbReference>
<keyword evidence="4" id="KW-0378">Hydrolase</keyword>
<evidence type="ECO:0000256" key="4">
    <source>
        <dbReference type="ARBA" id="ARBA00022801"/>
    </source>
</evidence>
<evidence type="ECO:0000313" key="17">
    <source>
        <dbReference type="EMBL" id="KAK6180765.1"/>
    </source>
</evidence>
<evidence type="ECO:0000259" key="16">
    <source>
        <dbReference type="PROSITE" id="PS51195"/>
    </source>
</evidence>
<sequence>MDGHHLFRLLGAGAKFDFKRFKQDATKLKLGVATEENQVKDEETKKRKIEDVDSEDDESDSETENKSKVQKTNQEQHHKKSLRKLHRIHVHGTDIPPPFEDFKQLGEMYGLHRLLLENIKTVGYSKPTPIQIQAIPVMMQQREIMACAPTGSGKTASFIIPVLHHLQAPKNLGFRALVLAPTRELAKQTFREFDRLSEGMGFRVHFISKVALAAKKFGPKSKKNFDILVTTPNRLVCMLQSNPPSINLSSVEWLVVDESDKLFEDGKSGFRDQLAVIYKACDANNVRRAMFSATFSYDVEEWCKANLDNVIQVYIGDINAAAKTVKQELLFVGSENGKLLAVRNMIKKGIQPPVLIFVQSKDRAKDLFSELIYDGISVDVIHSERTQLQRDNVVASFRAGKIWVLICTELMGRGIDFKGVNLVINYDFPNSAVSYIHRIGRTGRAGREGEAITFFTEDDATNLKSIANVIRKAGCPVPKYMLSMKKTRKEVQKKMAVSEIPRQRISTVPLFKLQGKERENAVKQMQKVYKYEKAKRLQKEKVLEKRKQAEDGDDSGDDDNDKQTLKTADKKTNKKSHKKNKKGKKLKHSVQTGEGKKKKPKKKKAEQ</sequence>
<feature type="region of interest" description="Disordered" evidence="13">
    <location>
        <begin position="29"/>
        <end position="85"/>
    </location>
</feature>
<keyword evidence="3" id="KW-0547">Nucleotide-binding</keyword>
<dbReference type="PROSITE" id="PS51194">
    <property type="entry name" value="HELICASE_CTER"/>
    <property type="match status" value="1"/>
</dbReference>
<dbReference type="GO" id="GO:0005730">
    <property type="term" value="C:nucleolus"/>
    <property type="evidence" value="ECO:0007669"/>
    <property type="project" value="UniProtKB-SubCell"/>
</dbReference>
<feature type="compositionally biased region" description="Basic residues" evidence="13">
    <location>
        <begin position="572"/>
        <end position="588"/>
    </location>
</feature>
<dbReference type="SMART" id="SM00487">
    <property type="entry name" value="DEXDc"/>
    <property type="match status" value="1"/>
</dbReference>
<feature type="compositionally biased region" description="Acidic residues" evidence="13">
    <location>
        <begin position="52"/>
        <end position="62"/>
    </location>
</feature>
<dbReference type="GO" id="GO:0005524">
    <property type="term" value="F:ATP binding"/>
    <property type="evidence" value="ECO:0007669"/>
    <property type="project" value="UniProtKB-KW"/>
</dbReference>
<dbReference type="Proteomes" id="UP001347796">
    <property type="component" value="Unassembled WGS sequence"/>
</dbReference>
<evidence type="ECO:0000259" key="14">
    <source>
        <dbReference type="PROSITE" id="PS51192"/>
    </source>
</evidence>
<protein>
    <recommendedName>
        <fullName evidence="10">Probable ATP-dependent RNA helicase DDX52</fullName>
        <ecNumber evidence="2">3.6.4.13</ecNumber>
    </recommendedName>
</protein>
<comment type="caution">
    <text evidence="17">The sequence shown here is derived from an EMBL/GenBank/DDBJ whole genome shotgun (WGS) entry which is preliminary data.</text>
</comment>
<keyword evidence="8" id="KW-0539">Nucleus</keyword>
<evidence type="ECO:0000256" key="8">
    <source>
        <dbReference type="ARBA" id="ARBA00023242"/>
    </source>
</evidence>
<evidence type="ECO:0000256" key="9">
    <source>
        <dbReference type="ARBA" id="ARBA00024355"/>
    </source>
</evidence>
<dbReference type="GO" id="GO:0005829">
    <property type="term" value="C:cytosol"/>
    <property type="evidence" value="ECO:0007669"/>
    <property type="project" value="TreeGrafter"/>
</dbReference>
<dbReference type="Pfam" id="PF00270">
    <property type="entry name" value="DEAD"/>
    <property type="match status" value="1"/>
</dbReference>
<organism evidence="17 18">
    <name type="scientific">Patella caerulea</name>
    <name type="common">Rayed Mediterranean limpet</name>
    <dbReference type="NCBI Taxonomy" id="87958"/>
    <lineage>
        <taxon>Eukaryota</taxon>
        <taxon>Metazoa</taxon>
        <taxon>Spiralia</taxon>
        <taxon>Lophotrochozoa</taxon>
        <taxon>Mollusca</taxon>
        <taxon>Gastropoda</taxon>
        <taxon>Patellogastropoda</taxon>
        <taxon>Patelloidea</taxon>
        <taxon>Patellidae</taxon>
        <taxon>Patella</taxon>
    </lineage>
</organism>
<evidence type="ECO:0000259" key="15">
    <source>
        <dbReference type="PROSITE" id="PS51194"/>
    </source>
</evidence>
<evidence type="ECO:0000256" key="3">
    <source>
        <dbReference type="ARBA" id="ARBA00022741"/>
    </source>
</evidence>
<feature type="short sequence motif" description="Q motif" evidence="12">
    <location>
        <begin position="104"/>
        <end position="132"/>
    </location>
</feature>
<dbReference type="SUPFAM" id="SSF52540">
    <property type="entry name" value="P-loop containing nucleoside triphosphate hydrolases"/>
    <property type="match status" value="1"/>
</dbReference>
<dbReference type="EMBL" id="JAZGQO010000007">
    <property type="protein sequence ID" value="KAK6180765.1"/>
    <property type="molecule type" value="Genomic_DNA"/>
</dbReference>
<dbReference type="SMART" id="SM00490">
    <property type="entry name" value="HELICc"/>
    <property type="match status" value="1"/>
</dbReference>
<feature type="compositionally biased region" description="Basic and acidic residues" evidence="13">
    <location>
        <begin position="561"/>
        <end position="571"/>
    </location>
</feature>
<dbReference type="GO" id="GO:0003723">
    <property type="term" value="F:RNA binding"/>
    <property type="evidence" value="ECO:0007669"/>
    <property type="project" value="UniProtKB-KW"/>
</dbReference>
<evidence type="ECO:0000256" key="10">
    <source>
        <dbReference type="ARBA" id="ARBA00044533"/>
    </source>
</evidence>
<evidence type="ECO:0000256" key="2">
    <source>
        <dbReference type="ARBA" id="ARBA00012552"/>
    </source>
</evidence>
<dbReference type="EC" id="3.6.4.13" evidence="2"/>
<proteinExistence type="inferred from homology"/>
<dbReference type="PROSITE" id="PS51192">
    <property type="entry name" value="HELICASE_ATP_BIND_1"/>
    <property type="match status" value="1"/>
</dbReference>
<gene>
    <name evidence="17" type="ORF">SNE40_008759</name>
</gene>
<dbReference type="AlphaFoldDB" id="A0AAN8Q231"/>
<dbReference type="GO" id="GO:0016787">
    <property type="term" value="F:hydrolase activity"/>
    <property type="evidence" value="ECO:0007669"/>
    <property type="project" value="UniProtKB-KW"/>
</dbReference>
<name>A0AAN8Q231_PATCE</name>
<evidence type="ECO:0000256" key="11">
    <source>
        <dbReference type="ARBA" id="ARBA00047984"/>
    </source>
</evidence>
<comment type="similarity">
    <text evidence="9">Belongs to the DEAD box helicase family. DDX52/ROK1 subfamily.</text>
</comment>
<keyword evidence="6" id="KW-0067">ATP-binding</keyword>
<feature type="region of interest" description="Disordered" evidence="13">
    <location>
        <begin position="542"/>
        <end position="607"/>
    </location>
</feature>
<evidence type="ECO:0000256" key="13">
    <source>
        <dbReference type="SAM" id="MobiDB-lite"/>
    </source>
</evidence>
<feature type="domain" description="DEAD-box RNA helicase Q" evidence="16">
    <location>
        <begin position="104"/>
        <end position="132"/>
    </location>
</feature>
<evidence type="ECO:0000256" key="7">
    <source>
        <dbReference type="ARBA" id="ARBA00022884"/>
    </source>
</evidence>
<accession>A0AAN8Q231</accession>
<evidence type="ECO:0000256" key="1">
    <source>
        <dbReference type="ARBA" id="ARBA00004604"/>
    </source>
</evidence>
<feature type="compositionally biased region" description="Basic residues" evidence="13">
    <location>
        <begin position="596"/>
        <end position="607"/>
    </location>
</feature>
<dbReference type="InterPro" id="IPR014014">
    <property type="entry name" value="RNA_helicase_DEAD_Q_motif"/>
</dbReference>
<dbReference type="InterPro" id="IPR001650">
    <property type="entry name" value="Helicase_C-like"/>
</dbReference>
<dbReference type="GO" id="GO:0030490">
    <property type="term" value="P:maturation of SSU-rRNA"/>
    <property type="evidence" value="ECO:0007669"/>
    <property type="project" value="InterPro"/>
</dbReference>
<dbReference type="CDD" id="cd17957">
    <property type="entry name" value="DEADc_DDX52"/>
    <property type="match status" value="1"/>
</dbReference>
<dbReference type="InterPro" id="IPR050079">
    <property type="entry name" value="DEAD_box_RNA_helicase"/>
</dbReference>
<reference evidence="17 18" key="1">
    <citation type="submission" date="2024-01" db="EMBL/GenBank/DDBJ databases">
        <title>The genome of the rayed Mediterranean limpet Patella caerulea (Linnaeus, 1758).</title>
        <authorList>
            <person name="Anh-Thu Weber A."/>
            <person name="Halstead-Nussloch G."/>
        </authorList>
    </citation>
    <scope>NUCLEOTIDE SEQUENCE [LARGE SCALE GENOMIC DNA]</scope>
    <source>
        <strain evidence="17">AATW-2023a</strain>
        <tissue evidence="17">Whole specimen</tissue>
    </source>
</reference>
<comment type="subcellular location">
    <subcellularLocation>
        <location evidence="1">Nucleus</location>
        <location evidence="1">Nucleolus</location>
    </subcellularLocation>
</comment>
<keyword evidence="18" id="KW-1185">Reference proteome</keyword>
<dbReference type="InterPro" id="IPR014001">
    <property type="entry name" value="Helicase_ATP-bd"/>
</dbReference>
<feature type="domain" description="Helicase C-terminal" evidence="15">
    <location>
        <begin position="324"/>
        <end position="485"/>
    </location>
</feature>
<evidence type="ECO:0000256" key="12">
    <source>
        <dbReference type="PROSITE-ProRule" id="PRU00552"/>
    </source>
</evidence>
<dbReference type="GO" id="GO:0003724">
    <property type="term" value="F:RNA helicase activity"/>
    <property type="evidence" value="ECO:0007669"/>
    <property type="project" value="UniProtKB-EC"/>
</dbReference>
<evidence type="ECO:0000256" key="5">
    <source>
        <dbReference type="ARBA" id="ARBA00022806"/>
    </source>
</evidence>
<dbReference type="PANTHER" id="PTHR47959:SF15">
    <property type="entry name" value="RNA HELICASE"/>
    <property type="match status" value="1"/>
</dbReference>
<dbReference type="CDD" id="cd18787">
    <property type="entry name" value="SF2_C_DEAD"/>
    <property type="match status" value="1"/>
</dbReference>
<keyword evidence="7" id="KW-0694">RNA-binding</keyword>
<dbReference type="Gene3D" id="3.40.50.300">
    <property type="entry name" value="P-loop containing nucleotide triphosphate hydrolases"/>
    <property type="match status" value="2"/>
</dbReference>
<feature type="compositionally biased region" description="Acidic residues" evidence="13">
    <location>
        <begin position="551"/>
        <end position="560"/>
    </location>
</feature>
<dbReference type="FunFam" id="3.40.50.300:FF:000759">
    <property type="entry name" value="probable ATP-dependent RNA helicase DDX52"/>
    <property type="match status" value="1"/>
</dbReference>
<feature type="compositionally biased region" description="Basic and acidic residues" evidence="13">
    <location>
        <begin position="37"/>
        <end position="51"/>
    </location>
</feature>
<evidence type="ECO:0000256" key="6">
    <source>
        <dbReference type="ARBA" id="ARBA00022840"/>
    </source>
</evidence>
<comment type="catalytic activity">
    <reaction evidence="11">
        <text>ATP + H2O = ADP + phosphate + H(+)</text>
        <dbReference type="Rhea" id="RHEA:13065"/>
        <dbReference type="ChEBI" id="CHEBI:15377"/>
        <dbReference type="ChEBI" id="CHEBI:15378"/>
        <dbReference type="ChEBI" id="CHEBI:30616"/>
        <dbReference type="ChEBI" id="CHEBI:43474"/>
        <dbReference type="ChEBI" id="CHEBI:456216"/>
        <dbReference type="EC" id="3.6.4.13"/>
    </reaction>
</comment>
<evidence type="ECO:0000313" key="18">
    <source>
        <dbReference type="Proteomes" id="UP001347796"/>
    </source>
</evidence>
<keyword evidence="5" id="KW-0347">Helicase</keyword>
<dbReference type="Pfam" id="PF00271">
    <property type="entry name" value="Helicase_C"/>
    <property type="match status" value="1"/>
</dbReference>